<accession>A0A8H7V6R1</accession>
<proteinExistence type="predicted"/>
<sequence length="169" mass="19210">MSYFEFSYGDTTYGKRIDILIACDFETGNDDVEICSIEFKKSNVATATLQQQLNKNLRINACILTDVHLFTENTDHQLVYFDFAGKSAYMLKQLRKSVKSLYAWKEFTVNLSNTIALSYVDQSYKCDLVEVSDYASTSPAGSPKRKVDPVIVSLSPLVINQKERNQFVE</sequence>
<reference evidence="1" key="1">
    <citation type="submission" date="2020-12" db="EMBL/GenBank/DDBJ databases">
        <title>Metabolic potential, ecology and presence of endohyphal bacteria is reflected in genomic diversity of Mucoromycotina.</title>
        <authorList>
            <person name="Muszewska A."/>
            <person name="Okrasinska A."/>
            <person name="Steczkiewicz K."/>
            <person name="Drgas O."/>
            <person name="Orlowska M."/>
            <person name="Perlinska-Lenart U."/>
            <person name="Aleksandrzak-Piekarczyk T."/>
            <person name="Szatraj K."/>
            <person name="Zielenkiewicz U."/>
            <person name="Pilsyk S."/>
            <person name="Malc E."/>
            <person name="Mieczkowski P."/>
            <person name="Kruszewska J.S."/>
            <person name="Biernat P."/>
            <person name="Pawlowska J."/>
        </authorList>
    </citation>
    <scope>NUCLEOTIDE SEQUENCE</scope>
    <source>
        <strain evidence="1">WA0000017839</strain>
    </source>
</reference>
<gene>
    <name evidence="1" type="ORF">INT47_007218</name>
</gene>
<dbReference type="Proteomes" id="UP000603453">
    <property type="component" value="Unassembled WGS sequence"/>
</dbReference>
<dbReference type="OrthoDB" id="2240037at2759"/>
<comment type="caution">
    <text evidence="1">The sequence shown here is derived from an EMBL/GenBank/DDBJ whole genome shotgun (WGS) entry which is preliminary data.</text>
</comment>
<dbReference type="AlphaFoldDB" id="A0A8H7V6R1"/>
<protein>
    <submittedName>
        <fullName evidence="1">Uncharacterized protein</fullName>
    </submittedName>
</protein>
<evidence type="ECO:0000313" key="1">
    <source>
        <dbReference type="EMBL" id="KAG2205433.1"/>
    </source>
</evidence>
<keyword evidence="2" id="KW-1185">Reference proteome</keyword>
<dbReference type="EMBL" id="JAEPRD010000037">
    <property type="protein sequence ID" value="KAG2205433.1"/>
    <property type="molecule type" value="Genomic_DNA"/>
</dbReference>
<evidence type="ECO:0000313" key="2">
    <source>
        <dbReference type="Proteomes" id="UP000603453"/>
    </source>
</evidence>
<organism evidence="1 2">
    <name type="scientific">Mucor saturninus</name>
    <dbReference type="NCBI Taxonomy" id="64648"/>
    <lineage>
        <taxon>Eukaryota</taxon>
        <taxon>Fungi</taxon>
        <taxon>Fungi incertae sedis</taxon>
        <taxon>Mucoromycota</taxon>
        <taxon>Mucoromycotina</taxon>
        <taxon>Mucoromycetes</taxon>
        <taxon>Mucorales</taxon>
        <taxon>Mucorineae</taxon>
        <taxon>Mucoraceae</taxon>
        <taxon>Mucor</taxon>
    </lineage>
</organism>
<name>A0A8H7V6R1_9FUNG</name>